<feature type="compositionally biased region" description="Low complexity" evidence="23">
    <location>
        <begin position="694"/>
        <end position="715"/>
    </location>
</feature>
<evidence type="ECO:0000256" key="23">
    <source>
        <dbReference type="SAM" id="MobiDB-lite"/>
    </source>
</evidence>
<dbReference type="PRINTS" id="PR00326">
    <property type="entry name" value="GTP1OBG"/>
</dbReference>
<evidence type="ECO:0000256" key="17">
    <source>
        <dbReference type="ARBA" id="ARBA00023242"/>
    </source>
</evidence>
<evidence type="ECO:0000256" key="5">
    <source>
        <dbReference type="ARBA" id="ARBA00005232"/>
    </source>
</evidence>
<dbReference type="Gene3D" id="3.40.50.300">
    <property type="entry name" value="P-loop containing nucleotide triphosphate hydrolases"/>
    <property type="match status" value="1"/>
</dbReference>
<feature type="region of interest" description="Disordered" evidence="23">
    <location>
        <begin position="837"/>
        <end position="856"/>
    </location>
</feature>
<feature type="compositionally biased region" description="Polar residues" evidence="23">
    <location>
        <begin position="840"/>
        <end position="849"/>
    </location>
</feature>
<reference evidence="25 26" key="1">
    <citation type="submission" date="2020-11" db="EMBL/GenBank/DDBJ databases">
        <title>Kefir isolates.</title>
        <authorList>
            <person name="Marcisauskas S."/>
            <person name="Kim Y."/>
            <person name="Blasche S."/>
        </authorList>
    </citation>
    <scope>NUCLEOTIDE SEQUENCE [LARGE SCALE GENOMIC DNA]</scope>
    <source>
        <strain evidence="25 26">KR</strain>
    </source>
</reference>
<feature type="compositionally biased region" description="Low complexity" evidence="23">
    <location>
        <begin position="777"/>
        <end position="795"/>
    </location>
</feature>
<feature type="compositionally biased region" description="Acidic residues" evidence="23">
    <location>
        <begin position="637"/>
        <end position="689"/>
    </location>
</feature>
<dbReference type="InterPro" id="IPR027417">
    <property type="entry name" value="P-loop_NTPase"/>
</dbReference>
<dbReference type="EMBL" id="PUHQ01000066">
    <property type="protein sequence ID" value="KAG0658427.1"/>
    <property type="molecule type" value="Genomic_DNA"/>
</dbReference>
<comment type="similarity">
    <text evidence="22">Belongs to the TRAFAC class YlqF/YawG GTPase family. NOG2 subfamily.</text>
</comment>
<dbReference type="CDD" id="cd01858">
    <property type="entry name" value="NGP_1"/>
    <property type="match status" value="1"/>
</dbReference>
<dbReference type="Pfam" id="PF01926">
    <property type="entry name" value="MMR_HSR1"/>
    <property type="match status" value="1"/>
</dbReference>
<keyword evidence="6" id="KW-0813">Transport</keyword>
<dbReference type="InterPro" id="IPR006073">
    <property type="entry name" value="GTP-bd"/>
</dbReference>
<dbReference type="PANTHER" id="PTHR11089">
    <property type="entry name" value="GTP-BINDING PROTEIN-RELATED"/>
    <property type="match status" value="1"/>
</dbReference>
<organism evidence="25 26">
    <name type="scientific">Rhodotorula mucilaginosa</name>
    <name type="common">Yeast</name>
    <name type="synonym">Rhodotorula rubra</name>
    <dbReference type="NCBI Taxonomy" id="5537"/>
    <lineage>
        <taxon>Eukaryota</taxon>
        <taxon>Fungi</taxon>
        <taxon>Dikarya</taxon>
        <taxon>Basidiomycota</taxon>
        <taxon>Pucciniomycotina</taxon>
        <taxon>Microbotryomycetes</taxon>
        <taxon>Sporidiobolales</taxon>
        <taxon>Sporidiobolaceae</taxon>
        <taxon>Rhodotorula</taxon>
    </lineage>
</organism>
<dbReference type="GO" id="GO:0005777">
    <property type="term" value="C:peroxisome"/>
    <property type="evidence" value="ECO:0007669"/>
    <property type="project" value="UniProtKB-SubCell"/>
</dbReference>
<feature type="compositionally biased region" description="Basic and acidic residues" evidence="23">
    <location>
        <begin position="736"/>
        <end position="745"/>
    </location>
</feature>
<sequence length="1463" mass="161795">MVRDTSNPTTKARSSKHAAATGLKTGNLRTKGENFYRDAKSARRVNLLSGKSSKAIRDADGKVIKAAEFQSSDVTPGRIQPDRRWFGNTRTITQTALDHFRETLKDKIADPYAVVLKQNKLPMSLLSDAVRGGGKQDLVSTEPFSDTFGTKAQRKRPKLDIGSIEELASKVATHQAKVAADAVQAEKDQRLSEIRDVEGSIAPELLAAQEEEKQLSNVPQDYILSAGTSKRIWGELYKVIDSSDVILHVLDARDPLGTRCDSVESYLAKEKRGKKVIYVLNKVDLVPGWVAARWVKILSKSHPTIAFHASINNSFGKGSLIQLLRQFSTLFSDKKQISVGFIGYPNVGKSSIINTLKKKAVCKAAPIPGETKVWQYITLMRRIYLIDCPGIVPPSARDTESQKVLKGIVRVEHLSDPAQHIQFLLDRVRKEYLVRTYGIQDWSSSEDFLSQLARKAGKLHRGGEADFRTVATMVLNDWIRGKIPYYVAPPEPTDAAGKPIPRPLKFASSSAATTASTSSNGASSANAGAEASVFDKLDANGNTTRRVPGVQQPLHQIVHTTKFLPDDVRRIEEEAADDDEEEEEVGDETFEDDGEEWGGIEESGEEDEEDDEDEDEDEAAAPLEWDELFAQAVGDAESGEELSDDGSEPEFTVEVEEEFDVDLDDESLDGEEEEDVSSEFGTGDEDDVEILVNGKESTSGSAAATAAKKASSKKAPAGQKRTRAIDVVSSDDEEDAGRPVKEKRMTTNKKKATNFFTHANVKNKSRRGGPVKDQQARKAAVAAGAGVAAPKGHAGTSKKRAARTAANPKHSLARVAASSSSSSSSSTPLLARSFSMAPPRTQNAQQGQADPSVGPMLRFEHTLPHLPVPTLQETADRYLTSIRPYHTAQEPSAPSDPLESWQNSEAAVKDFVNSPLVHKLQDRLQKRAESEGRESWLSEWWNETAYFGWRGPVVPGVNYFYSHKDDRTRRTGPARAAGLLRALLYFRRLVVTQQLEPEMARKTPLCMSSYKYLFNATRLPTAPSDTAKIYDPEQHNHVVVVRKNKFYEVPVVDESGEWLSEKELEALFQKVVEQAGSEADPNPVGALTAADRDVWTKARQEIVSHDPKNEAALERIQSAIIIISLDSNKPYTREEKSWGLWVGDGKDRWFDKHQLVVFENGKSGFNGEHSCMDGTPTSRLNDWLLRSLAHGKIDLGSTEVRPASKLPQVKPITFNLPSSVKSTISEAVKAHDSIMAKHDLSVLEYSGYGKEVIKKYKTSPDSYAQLVMGLAYYKMEGKVAPTYESAQTRKYRLGRTEVIRSTTNEALEWYKAMENPQRSDAERLELFRKAAAKHIKLAGEAADGRGVDRHLFGLKKLLQDGEELPKIYQDPTFAESSNWILSTSQLSSEYFDGWGYGPVTDGGYGLAYSVNERTLRFTITSENRGSHNNVQAFRHYLEEACEDVREVMEKSGAAQAEPVKAKL</sequence>
<dbReference type="InterPro" id="IPR030378">
    <property type="entry name" value="G_CP_dom"/>
</dbReference>
<comment type="similarity">
    <text evidence="5">Belongs to the carnitine/choline acetyltransferase family.</text>
</comment>
<dbReference type="InterPro" id="IPR023179">
    <property type="entry name" value="GTP-bd_ortho_bundle_sf"/>
</dbReference>
<keyword evidence="17 22" id="KW-0539">Nucleus</keyword>
<evidence type="ECO:0000256" key="19">
    <source>
        <dbReference type="ARBA" id="ARBA00052702"/>
    </source>
</evidence>
<dbReference type="FunFam" id="1.10.1580.10:FF:000001">
    <property type="entry name" value="Nucleolar GTP-binding protein 2"/>
    <property type="match status" value="1"/>
</dbReference>
<comment type="subcellular location">
    <subcellularLocation>
        <location evidence="3">Mitochondrion inner membrane</location>
        <topology evidence="3">Peripheral membrane protein</topology>
        <orientation evidence="3">Matrix side</orientation>
    </subcellularLocation>
    <subcellularLocation>
        <location evidence="4 22">Nucleus</location>
        <location evidence="4 22">Nucleolus</location>
    </subcellularLocation>
    <subcellularLocation>
        <location evidence="2">Peroxisome</location>
    </subcellularLocation>
</comment>
<dbReference type="OrthoDB" id="240216at2759"/>
<dbReference type="InterPro" id="IPR024929">
    <property type="entry name" value="GNL2_CP_dom"/>
</dbReference>
<feature type="region of interest" description="Disordered" evidence="23">
    <location>
        <begin position="1"/>
        <end position="35"/>
    </location>
</feature>
<dbReference type="GO" id="GO:0005525">
    <property type="term" value="F:GTP binding"/>
    <property type="evidence" value="ECO:0007669"/>
    <property type="project" value="UniProtKB-KW"/>
</dbReference>
<dbReference type="SUPFAM" id="SSF52777">
    <property type="entry name" value="CoA-dependent acyltransferases"/>
    <property type="match status" value="2"/>
</dbReference>
<dbReference type="Pfam" id="PF00755">
    <property type="entry name" value="Carn_acyltransf"/>
    <property type="match status" value="1"/>
</dbReference>
<feature type="active site" description="Proton acceptor" evidence="21">
    <location>
        <position position="1169"/>
    </location>
</feature>
<keyword evidence="13" id="KW-0496">Mitochondrion</keyword>
<feature type="region of interest" description="Disordered" evidence="23">
    <location>
        <begin position="539"/>
        <end position="830"/>
    </location>
</feature>
<dbReference type="Pfam" id="PF08153">
    <property type="entry name" value="NGP1NT"/>
    <property type="match status" value="1"/>
</dbReference>
<feature type="compositionally biased region" description="Basic and acidic residues" evidence="23">
    <location>
        <begin position="564"/>
        <end position="573"/>
    </location>
</feature>
<dbReference type="PROSITE" id="PS51721">
    <property type="entry name" value="G_CP"/>
    <property type="match status" value="1"/>
</dbReference>
<feature type="compositionally biased region" description="Polar residues" evidence="23">
    <location>
        <begin position="1"/>
        <end position="12"/>
    </location>
</feature>
<proteinExistence type="inferred from homology"/>
<evidence type="ECO:0000256" key="12">
    <source>
        <dbReference type="ARBA" id="ARBA00023098"/>
    </source>
</evidence>
<evidence type="ECO:0000256" key="4">
    <source>
        <dbReference type="ARBA" id="ARBA00004604"/>
    </source>
</evidence>
<dbReference type="Gene3D" id="3.30.559.10">
    <property type="entry name" value="Chloramphenicol acetyltransferase-like domain"/>
    <property type="match status" value="1"/>
</dbReference>
<feature type="domain" description="CP-type G" evidence="24">
    <location>
        <begin position="233"/>
        <end position="394"/>
    </location>
</feature>
<evidence type="ECO:0000256" key="3">
    <source>
        <dbReference type="ARBA" id="ARBA00004443"/>
    </source>
</evidence>
<evidence type="ECO:0000256" key="1">
    <source>
        <dbReference type="ARBA" id="ARBA00003892"/>
    </source>
</evidence>
<name>A0A9P6VYA8_RHOMI</name>
<dbReference type="GO" id="GO:0006631">
    <property type="term" value="P:fatty acid metabolic process"/>
    <property type="evidence" value="ECO:0007669"/>
    <property type="project" value="UniProtKB-KW"/>
</dbReference>
<evidence type="ECO:0000256" key="7">
    <source>
        <dbReference type="ARBA" id="ARBA00022679"/>
    </source>
</evidence>
<keyword evidence="7" id="KW-0808">Transferase</keyword>
<dbReference type="Gene3D" id="3.30.559.70">
    <property type="entry name" value="Choline/Carnitine o-acyltransferase, domain 2"/>
    <property type="match status" value="1"/>
</dbReference>
<keyword evidence="18" id="KW-0012">Acyltransferase</keyword>
<dbReference type="Gene3D" id="1.10.1580.10">
    <property type="match status" value="1"/>
</dbReference>
<dbReference type="InterPro" id="IPR042231">
    <property type="entry name" value="Cho/carn_acyl_trans_2"/>
</dbReference>
<gene>
    <name evidence="25" type="primary">NOG2</name>
    <name evidence="25" type="ORF">C6P46_005790</name>
</gene>
<evidence type="ECO:0000256" key="21">
    <source>
        <dbReference type="PIRSR" id="PIRSR600542-1"/>
    </source>
</evidence>
<dbReference type="GO" id="GO:0005743">
    <property type="term" value="C:mitochondrial inner membrane"/>
    <property type="evidence" value="ECO:0007669"/>
    <property type="project" value="UniProtKB-SubCell"/>
</dbReference>
<dbReference type="InterPro" id="IPR050755">
    <property type="entry name" value="TRAFAC_YlqF/YawG_RiboMat"/>
</dbReference>
<keyword evidence="14 22" id="KW-0342">GTP-binding</keyword>
<evidence type="ECO:0000256" key="8">
    <source>
        <dbReference type="ARBA" id="ARBA00022741"/>
    </source>
</evidence>
<dbReference type="GO" id="GO:0004092">
    <property type="term" value="F:carnitine O-acetyltransferase activity"/>
    <property type="evidence" value="ECO:0007669"/>
    <property type="project" value="UniProtKB-EC"/>
</dbReference>
<evidence type="ECO:0000256" key="20">
    <source>
        <dbReference type="ARBA" id="ARBA00053195"/>
    </source>
</evidence>
<evidence type="ECO:0000256" key="10">
    <source>
        <dbReference type="ARBA" id="ARBA00022832"/>
    </source>
</evidence>
<evidence type="ECO:0000256" key="18">
    <source>
        <dbReference type="ARBA" id="ARBA00023315"/>
    </source>
</evidence>
<keyword evidence="12" id="KW-0443">Lipid metabolism</keyword>
<evidence type="ECO:0000256" key="9">
    <source>
        <dbReference type="ARBA" id="ARBA00022792"/>
    </source>
</evidence>
<dbReference type="SUPFAM" id="SSF52540">
    <property type="entry name" value="P-loop containing nucleoside triphosphate hydrolases"/>
    <property type="match status" value="1"/>
</dbReference>
<feature type="compositionally biased region" description="Acidic residues" evidence="23">
    <location>
        <begin position="574"/>
        <end position="627"/>
    </location>
</feature>
<keyword evidence="16" id="KW-0576">Peroxisome</keyword>
<dbReference type="InterPro" id="IPR012971">
    <property type="entry name" value="NOG2_N_dom"/>
</dbReference>
<comment type="catalytic activity">
    <reaction evidence="19">
        <text>(R)-carnitine + acetyl-CoA = O-acetyl-(R)-carnitine + CoA</text>
        <dbReference type="Rhea" id="RHEA:21136"/>
        <dbReference type="ChEBI" id="CHEBI:16347"/>
        <dbReference type="ChEBI" id="CHEBI:57287"/>
        <dbReference type="ChEBI" id="CHEBI:57288"/>
        <dbReference type="ChEBI" id="CHEBI:57589"/>
        <dbReference type="EC" id="2.3.1.7"/>
    </reaction>
</comment>
<evidence type="ECO:0000313" key="25">
    <source>
        <dbReference type="EMBL" id="KAG0658427.1"/>
    </source>
</evidence>
<dbReference type="PANTHER" id="PTHR11089:SF9">
    <property type="entry name" value="NUCLEOLAR GTP-BINDING PROTEIN 2"/>
    <property type="match status" value="1"/>
</dbReference>
<keyword evidence="26" id="KW-1185">Reference proteome</keyword>
<comment type="function">
    <text evidence="20">Carnitine acetylase is specific for short chain fatty acids. Carnitine acetylase seems to affect the flux through the pyruvate dehydrogenase complex. It may be involved as well in the transport of acetyl-CoA into mitochondria.</text>
</comment>
<protein>
    <recommendedName>
        <fullName evidence="22">Nucleolar GTP-binding protein 2</fullName>
    </recommendedName>
</protein>
<evidence type="ECO:0000256" key="14">
    <source>
        <dbReference type="ARBA" id="ARBA00023134"/>
    </source>
</evidence>
<evidence type="ECO:0000256" key="16">
    <source>
        <dbReference type="ARBA" id="ARBA00023140"/>
    </source>
</evidence>
<evidence type="ECO:0000256" key="22">
    <source>
        <dbReference type="RuleBase" id="RU364023"/>
    </source>
</evidence>
<evidence type="ECO:0000256" key="11">
    <source>
        <dbReference type="ARBA" id="ARBA00022946"/>
    </source>
</evidence>
<dbReference type="InterPro" id="IPR023213">
    <property type="entry name" value="CAT-like_dom_sf"/>
</dbReference>
<evidence type="ECO:0000259" key="24">
    <source>
        <dbReference type="PROSITE" id="PS51721"/>
    </source>
</evidence>
<evidence type="ECO:0000256" key="6">
    <source>
        <dbReference type="ARBA" id="ARBA00022448"/>
    </source>
</evidence>
<comment type="function">
    <text evidence="1 22">GTPase that associates with pre-60S ribosomal subunits in the nucleolus and is required for their nuclear export and maturation.</text>
</comment>
<comment type="caution">
    <text evidence="25">The sequence shown here is derived from an EMBL/GenBank/DDBJ whole genome shotgun (WGS) entry which is preliminary data.</text>
</comment>
<keyword evidence="9" id="KW-0999">Mitochondrion inner membrane</keyword>
<dbReference type="Proteomes" id="UP000777482">
    <property type="component" value="Unassembled WGS sequence"/>
</dbReference>
<keyword evidence="11" id="KW-0809">Transit peptide</keyword>
<evidence type="ECO:0000256" key="2">
    <source>
        <dbReference type="ARBA" id="ARBA00004275"/>
    </source>
</evidence>
<dbReference type="FunFam" id="3.40.50.300:FF:000559">
    <property type="entry name" value="Nuclear/nucleolar GTPase 2"/>
    <property type="match status" value="1"/>
</dbReference>
<dbReference type="FunFam" id="3.30.559.70:FF:000007">
    <property type="entry name" value="Carnitine O-acetyltransferase, mitochondrial"/>
    <property type="match status" value="1"/>
</dbReference>
<dbReference type="GO" id="GO:0005730">
    <property type="term" value="C:nucleolus"/>
    <property type="evidence" value="ECO:0007669"/>
    <property type="project" value="UniProtKB-SubCell"/>
</dbReference>
<accession>A0A9P6VYA8</accession>
<evidence type="ECO:0000256" key="13">
    <source>
        <dbReference type="ARBA" id="ARBA00023128"/>
    </source>
</evidence>
<keyword evidence="8 22" id="KW-0547">Nucleotide-binding</keyword>
<dbReference type="InterPro" id="IPR000542">
    <property type="entry name" value="Carn_acyl_trans"/>
</dbReference>
<keyword evidence="10" id="KW-0276">Fatty acid metabolism</keyword>
<dbReference type="InterPro" id="IPR039551">
    <property type="entry name" value="Cho/carn_acyl_trans"/>
</dbReference>
<evidence type="ECO:0000256" key="15">
    <source>
        <dbReference type="ARBA" id="ARBA00023136"/>
    </source>
</evidence>
<evidence type="ECO:0000313" key="26">
    <source>
        <dbReference type="Proteomes" id="UP000777482"/>
    </source>
</evidence>
<keyword evidence="15" id="KW-0472">Membrane</keyword>
<dbReference type="PROSITE" id="PS00439">
    <property type="entry name" value="ACYLTRANSF_C_1"/>
    <property type="match status" value="1"/>
</dbReference>